<organism evidence="2 3">
    <name type="scientific">Trematosphaeria pertusa</name>
    <dbReference type="NCBI Taxonomy" id="390896"/>
    <lineage>
        <taxon>Eukaryota</taxon>
        <taxon>Fungi</taxon>
        <taxon>Dikarya</taxon>
        <taxon>Ascomycota</taxon>
        <taxon>Pezizomycotina</taxon>
        <taxon>Dothideomycetes</taxon>
        <taxon>Pleosporomycetidae</taxon>
        <taxon>Pleosporales</taxon>
        <taxon>Massarineae</taxon>
        <taxon>Trematosphaeriaceae</taxon>
        <taxon>Trematosphaeria</taxon>
    </lineage>
</organism>
<keyword evidence="3" id="KW-1185">Reference proteome</keyword>
<name>A0A6A6I4F7_9PLEO</name>
<evidence type="ECO:0000313" key="3">
    <source>
        <dbReference type="Proteomes" id="UP000800094"/>
    </source>
</evidence>
<reference evidence="2" key="1">
    <citation type="journal article" date="2020" name="Stud. Mycol.">
        <title>101 Dothideomycetes genomes: a test case for predicting lifestyles and emergence of pathogens.</title>
        <authorList>
            <person name="Haridas S."/>
            <person name="Albert R."/>
            <person name="Binder M."/>
            <person name="Bloem J."/>
            <person name="Labutti K."/>
            <person name="Salamov A."/>
            <person name="Andreopoulos B."/>
            <person name="Baker S."/>
            <person name="Barry K."/>
            <person name="Bills G."/>
            <person name="Bluhm B."/>
            <person name="Cannon C."/>
            <person name="Castanera R."/>
            <person name="Culley D."/>
            <person name="Daum C."/>
            <person name="Ezra D."/>
            <person name="Gonzalez J."/>
            <person name="Henrissat B."/>
            <person name="Kuo A."/>
            <person name="Liang C."/>
            <person name="Lipzen A."/>
            <person name="Lutzoni F."/>
            <person name="Magnuson J."/>
            <person name="Mondo S."/>
            <person name="Nolan M."/>
            <person name="Ohm R."/>
            <person name="Pangilinan J."/>
            <person name="Park H.-J."/>
            <person name="Ramirez L."/>
            <person name="Alfaro M."/>
            <person name="Sun H."/>
            <person name="Tritt A."/>
            <person name="Yoshinaga Y."/>
            <person name="Zwiers L.-H."/>
            <person name="Turgeon B."/>
            <person name="Goodwin S."/>
            <person name="Spatafora J."/>
            <person name="Crous P."/>
            <person name="Grigoriev I."/>
        </authorList>
    </citation>
    <scope>NUCLEOTIDE SEQUENCE</scope>
    <source>
        <strain evidence="2">CBS 122368</strain>
    </source>
</reference>
<gene>
    <name evidence="2" type="ORF">BU26DRAFT_434010</name>
</gene>
<dbReference type="AlphaFoldDB" id="A0A6A6I4F7"/>
<proteinExistence type="predicted"/>
<evidence type="ECO:0000313" key="2">
    <source>
        <dbReference type="EMBL" id="KAF2245187.1"/>
    </source>
</evidence>
<accession>A0A6A6I4F7</accession>
<dbReference type="Proteomes" id="UP000800094">
    <property type="component" value="Unassembled WGS sequence"/>
</dbReference>
<dbReference type="OrthoDB" id="4062651at2759"/>
<evidence type="ECO:0008006" key="4">
    <source>
        <dbReference type="Google" id="ProtNLM"/>
    </source>
</evidence>
<protein>
    <recommendedName>
        <fullName evidence="4">Protein kinase domain-containing protein</fullName>
    </recommendedName>
</protein>
<evidence type="ECO:0000256" key="1">
    <source>
        <dbReference type="SAM" id="MobiDB-lite"/>
    </source>
</evidence>
<dbReference type="RefSeq" id="XP_033680191.1">
    <property type="nucleotide sequence ID" value="XM_033824053.1"/>
</dbReference>
<sequence>MAPEAMYQTRRQSPKMDVWSLFVVIGVVTQAGGLHDPTLADYGEVLPRVRAAAAQHAALSPMAQENPETRSSAAQMLVKCFDGQGLSTPRNQVGPMPDPASMLAQPQASEQREPDPRSKAPKPRVKRPAAVDLRRANYKYAPRKLPANRNDPQRDIHPKVLAEIERRGESLGLQLFT</sequence>
<dbReference type="GeneID" id="54577383"/>
<dbReference type="EMBL" id="ML987201">
    <property type="protein sequence ID" value="KAF2245187.1"/>
    <property type="molecule type" value="Genomic_DNA"/>
</dbReference>
<feature type="region of interest" description="Disordered" evidence="1">
    <location>
        <begin position="80"/>
        <end position="156"/>
    </location>
</feature>